<name>A0A238J835_9RHOB</name>
<keyword evidence="5" id="KW-1185">Reference proteome</keyword>
<keyword evidence="1" id="KW-0472">Membrane</keyword>
<dbReference type="Pfam" id="PF21001">
    <property type="entry name" value="YqiJ_N"/>
    <property type="match status" value="1"/>
</dbReference>
<dbReference type="Pfam" id="PF07290">
    <property type="entry name" value="YqiJ_OB"/>
    <property type="match status" value="1"/>
</dbReference>
<evidence type="ECO:0000313" key="4">
    <source>
        <dbReference type="EMBL" id="SMX26384.1"/>
    </source>
</evidence>
<feature type="transmembrane region" description="Helical" evidence="1">
    <location>
        <begin position="12"/>
        <end position="33"/>
    </location>
</feature>
<dbReference type="InterPro" id="IPR048376">
    <property type="entry name" value="YqiJ_N"/>
</dbReference>
<evidence type="ECO:0000313" key="5">
    <source>
        <dbReference type="Proteomes" id="UP000225972"/>
    </source>
</evidence>
<dbReference type="InterPro" id="IPR010840">
    <property type="entry name" value="YqiJ_OB"/>
</dbReference>
<feature type="transmembrane region" description="Helical" evidence="1">
    <location>
        <begin position="118"/>
        <end position="139"/>
    </location>
</feature>
<keyword evidence="1" id="KW-0812">Transmembrane</keyword>
<gene>
    <name evidence="4" type="primary">yqiJ</name>
    <name evidence="4" type="ORF">TRP8649_00459</name>
</gene>
<evidence type="ECO:0000259" key="3">
    <source>
        <dbReference type="Pfam" id="PF21001"/>
    </source>
</evidence>
<dbReference type="RefSeq" id="WP_099242188.1">
    <property type="nucleotide sequence ID" value="NZ_FXXP01000001.1"/>
</dbReference>
<organism evidence="4 5">
    <name type="scientific">Pelagimonas phthalicica</name>
    <dbReference type="NCBI Taxonomy" id="1037362"/>
    <lineage>
        <taxon>Bacteria</taxon>
        <taxon>Pseudomonadati</taxon>
        <taxon>Pseudomonadota</taxon>
        <taxon>Alphaproteobacteria</taxon>
        <taxon>Rhodobacterales</taxon>
        <taxon>Roseobacteraceae</taxon>
        <taxon>Pelagimonas</taxon>
    </lineage>
</organism>
<dbReference type="Proteomes" id="UP000225972">
    <property type="component" value="Unassembled WGS sequence"/>
</dbReference>
<evidence type="ECO:0000259" key="2">
    <source>
        <dbReference type="Pfam" id="PF07290"/>
    </source>
</evidence>
<feature type="domain" description="Inner membrane protein YqiJ OB-fold" evidence="2">
    <location>
        <begin position="191"/>
        <end position="243"/>
    </location>
</feature>
<protein>
    <submittedName>
        <fullName evidence="4">Inner membrane protein YqiJ</fullName>
    </submittedName>
</protein>
<dbReference type="EMBL" id="FXXP01000001">
    <property type="protein sequence ID" value="SMX26384.1"/>
    <property type="molecule type" value="Genomic_DNA"/>
</dbReference>
<reference evidence="5" key="1">
    <citation type="submission" date="2017-05" db="EMBL/GenBank/DDBJ databases">
        <authorList>
            <person name="Rodrigo-Torres L."/>
            <person name="Arahal R. D."/>
            <person name="Lucena T."/>
        </authorList>
    </citation>
    <scope>NUCLEOTIDE SEQUENCE [LARGE SCALE GENOMIC DNA]</scope>
    <source>
        <strain evidence="5">CECT 8649</strain>
    </source>
</reference>
<dbReference type="AlphaFoldDB" id="A0A238J835"/>
<sequence>MFDQLLSDGFVPFTLSLALLFGLFALELVFALLGGTLLGAGGDGMDGAELNGPDIDEPDLDVPEMEIGDLDIDLDGLDTSDLELPSFADVDVDTDLPDGAAQPSGIAAWLGFGKMPALIWLSAILMAFGITGVVVQNLVLGLFGAALPALLAAIPAAVAAIFFARRFGSGFARLIPKTETAALSERHLGRRQGVITQGTAARGRPAEVKVTDRFGNTHYLRAEPLRDDAQIPQGTEVVVLRHRYDGGYFIVALSA</sequence>
<dbReference type="OrthoDB" id="5421421at2"/>
<keyword evidence="1" id="KW-1133">Transmembrane helix</keyword>
<accession>A0A238J835</accession>
<proteinExistence type="predicted"/>
<feature type="transmembrane region" description="Helical" evidence="1">
    <location>
        <begin position="145"/>
        <end position="164"/>
    </location>
</feature>
<evidence type="ECO:0000256" key="1">
    <source>
        <dbReference type="SAM" id="Phobius"/>
    </source>
</evidence>
<feature type="domain" description="Inner membrane protein YqiJ N-terminal" evidence="3">
    <location>
        <begin position="11"/>
        <end position="162"/>
    </location>
</feature>